<keyword evidence="1" id="KW-0812">Transmembrane</keyword>
<keyword evidence="3" id="KW-1185">Reference proteome</keyword>
<gene>
    <name evidence="2" type="ORF">Q9K01_02270</name>
</gene>
<dbReference type="RefSeq" id="WP_305928587.1">
    <property type="nucleotide sequence ID" value="NZ_JAVAIL010000001.1"/>
</dbReference>
<evidence type="ECO:0000313" key="3">
    <source>
        <dbReference type="Proteomes" id="UP001235664"/>
    </source>
</evidence>
<accession>A0ABT9H573</accession>
<sequence>MNPALHEIISNWISPAVWGLVATAIMASVLQTAQLIGLSRLSLPFLFGTFVVSSRRKAIVWGYALYLLGGWLFAFVYALLFATLDRSDWWVGVLLGAAHGLFLIAVFLPMLPYIHPRLATEFDGPDRTRRIEPPGAFGLNYGRNTPLITVLAQTAYGLILALGYG</sequence>
<evidence type="ECO:0000256" key="1">
    <source>
        <dbReference type="SAM" id="Phobius"/>
    </source>
</evidence>
<comment type="caution">
    <text evidence="2">The sequence shown here is derived from an EMBL/GenBank/DDBJ whole genome shotgun (WGS) entry which is preliminary data.</text>
</comment>
<name>A0ABT9H573_9SPHN</name>
<evidence type="ECO:0000313" key="2">
    <source>
        <dbReference type="EMBL" id="MDP4538453.1"/>
    </source>
</evidence>
<feature type="transmembrane region" description="Helical" evidence="1">
    <location>
        <begin position="89"/>
        <end position="108"/>
    </location>
</feature>
<evidence type="ECO:0008006" key="4">
    <source>
        <dbReference type="Google" id="ProtNLM"/>
    </source>
</evidence>
<keyword evidence="1" id="KW-1133">Transmembrane helix</keyword>
<dbReference type="Proteomes" id="UP001235664">
    <property type="component" value="Unassembled WGS sequence"/>
</dbReference>
<feature type="transmembrane region" description="Helical" evidence="1">
    <location>
        <begin position="59"/>
        <end position="83"/>
    </location>
</feature>
<feature type="transmembrane region" description="Helical" evidence="1">
    <location>
        <begin position="12"/>
        <end position="38"/>
    </location>
</feature>
<protein>
    <recommendedName>
        <fullName evidence="4">DUF4149 domain-containing protein</fullName>
    </recommendedName>
</protein>
<proteinExistence type="predicted"/>
<dbReference type="EMBL" id="JAVAIL010000001">
    <property type="protein sequence ID" value="MDP4538453.1"/>
    <property type="molecule type" value="Genomic_DNA"/>
</dbReference>
<reference evidence="2 3" key="1">
    <citation type="submission" date="2023-08" db="EMBL/GenBank/DDBJ databases">
        <title>genomic of DY56.</title>
        <authorList>
            <person name="Wang Y."/>
        </authorList>
    </citation>
    <scope>NUCLEOTIDE SEQUENCE [LARGE SCALE GENOMIC DNA]</scope>
    <source>
        <strain evidence="2 3">DY56-A-20</strain>
    </source>
</reference>
<organism evidence="2 3">
    <name type="scientific">Qipengyuania benthica</name>
    <dbReference type="NCBI Taxonomy" id="3067651"/>
    <lineage>
        <taxon>Bacteria</taxon>
        <taxon>Pseudomonadati</taxon>
        <taxon>Pseudomonadota</taxon>
        <taxon>Alphaproteobacteria</taxon>
        <taxon>Sphingomonadales</taxon>
        <taxon>Erythrobacteraceae</taxon>
        <taxon>Qipengyuania</taxon>
    </lineage>
</organism>
<keyword evidence="1" id="KW-0472">Membrane</keyword>